<dbReference type="PANTHER" id="PTHR11439">
    <property type="entry name" value="GAG-POL-RELATED RETROTRANSPOSON"/>
    <property type="match status" value="1"/>
</dbReference>
<dbReference type="Proteomes" id="UP000596661">
    <property type="component" value="Chromosome 9"/>
</dbReference>
<name>A0A803QDL5_CANSA</name>
<protein>
    <recommendedName>
        <fullName evidence="3">Mitochondrial protein</fullName>
    </recommendedName>
</protein>
<dbReference type="AlphaFoldDB" id="A0A803QDL5"/>
<dbReference type="CDD" id="cd09272">
    <property type="entry name" value="RNase_HI_RT_Ty1"/>
    <property type="match status" value="1"/>
</dbReference>
<accession>A0A803QDL5</accession>
<dbReference type="EnsemblPlants" id="evm.model.09.1176">
    <property type="protein sequence ID" value="cds.evm.model.09.1176"/>
    <property type="gene ID" value="evm.TU.09.1176"/>
</dbReference>
<sequence>MLNAKSCNTPICHGYKLYNTNSEVFSDPTLYRSTIGALQYLTLTRPDLSFAVNKLSQFMQSPTLAHWCACKRVLRYIKGTMTKGLVFKPASRLTLEGFSDNDWACDIIDRKSTTGFCVKLGDNLISWGCCKQRVVSRSSTESEYRSLSTTATEVVCIASVLKEIGINLHSKPMI</sequence>
<dbReference type="EMBL" id="UZAU01000755">
    <property type="status" value="NOT_ANNOTATED_CDS"/>
    <property type="molecule type" value="Genomic_DNA"/>
</dbReference>
<reference evidence="1" key="1">
    <citation type="submission" date="2018-11" db="EMBL/GenBank/DDBJ databases">
        <authorList>
            <person name="Grassa J C."/>
        </authorList>
    </citation>
    <scope>NUCLEOTIDE SEQUENCE [LARGE SCALE GENOMIC DNA]</scope>
</reference>
<evidence type="ECO:0008006" key="3">
    <source>
        <dbReference type="Google" id="ProtNLM"/>
    </source>
</evidence>
<evidence type="ECO:0000313" key="2">
    <source>
        <dbReference type="Proteomes" id="UP000596661"/>
    </source>
</evidence>
<reference evidence="1" key="2">
    <citation type="submission" date="2021-03" db="UniProtKB">
        <authorList>
            <consortium name="EnsemblPlants"/>
        </authorList>
    </citation>
    <scope>IDENTIFICATION</scope>
</reference>
<proteinExistence type="predicted"/>
<dbReference type="OMA" id="NDWACDI"/>
<keyword evidence="2" id="KW-1185">Reference proteome</keyword>
<dbReference type="Gramene" id="evm.model.09.1176">
    <property type="protein sequence ID" value="cds.evm.model.09.1176"/>
    <property type="gene ID" value="evm.TU.09.1176"/>
</dbReference>
<evidence type="ECO:0000313" key="1">
    <source>
        <dbReference type="EnsemblPlants" id="cds.evm.model.09.1176"/>
    </source>
</evidence>
<dbReference type="PANTHER" id="PTHR11439:SF500">
    <property type="entry name" value="RNA-DIRECTED DNA POLYMERASE"/>
    <property type="match status" value="1"/>
</dbReference>
<organism evidence="1 2">
    <name type="scientific">Cannabis sativa</name>
    <name type="common">Hemp</name>
    <name type="synonym">Marijuana</name>
    <dbReference type="NCBI Taxonomy" id="3483"/>
    <lineage>
        <taxon>Eukaryota</taxon>
        <taxon>Viridiplantae</taxon>
        <taxon>Streptophyta</taxon>
        <taxon>Embryophyta</taxon>
        <taxon>Tracheophyta</taxon>
        <taxon>Spermatophyta</taxon>
        <taxon>Magnoliopsida</taxon>
        <taxon>eudicotyledons</taxon>
        <taxon>Gunneridae</taxon>
        <taxon>Pentapetalae</taxon>
        <taxon>rosids</taxon>
        <taxon>fabids</taxon>
        <taxon>Rosales</taxon>
        <taxon>Cannabaceae</taxon>
        <taxon>Cannabis</taxon>
    </lineage>
</organism>